<accession>A0ABR7FXQ3</accession>
<dbReference type="InterPro" id="IPR023214">
    <property type="entry name" value="HAD_sf"/>
</dbReference>
<organism evidence="1 2">
    <name type="scientific">Lachnospira hominis</name>
    <name type="common">ex Liu et al. 2021</name>
    <dbReference type="NCBI Taxonomy" id="2763051"/>
    <lineage>
        <taxon>Bacteria</taxon>
        <taxon>Bacillati</taxon>
        <taxon>Bacillota</taxon>
        <taxon>Clostridia</taxon>
        <taxon>Lachnospirales</taxon>
        <taxon>Lachnospiraceae</taxon>
        <taxon>Lachnospira</taxon>
    </lineage>
</organism>
<dbReference type="Gene3D" id="3.40.50.1000">
    <property type="entry name" value="HAD superfamily/HAD-like"/>
    <property type="match status" value="1"/>
</dbReference>
<dbReference type="EMBL" id="JACOPD010000002">
    <property type="protein sequence ID" value="MBC5679977.1"/>
    <property type="molecule type" value="Genomic_DNA"/>
</dbReference>
<sequence length="219" mass="25155">MKTRFDFGRFRCAIFDLDGTLLNSTDVWAKVDIDFLGKRNIEVPEDFIRKIKTHNFATGSKYVIERFNLDEKPEDIAKEWFDMAVQAYADDIDLKPGAADFLENLRQKGYKICIATASDRELYEACLKRNKIFDYFDNFTQSDEVERGKGFPDVYELAAKKCGFGADECVVFEDVYEAICGAVNGDFYTVAVKDDASNGDIEKIKEKCNLFINDYYDLL</sequence>
<dbReference type="InterPro" id="IPR036412">
    <property type="entry name" value="HAD-like_sf"/>
</dbReference>
<dbReference type="PRINTS" id="PR00413">
    <property type="entry name" value="HADHALOGNASE"/>
</dbReference>
<reference evidence="1 2" key="1">
    <citation type="submission" date="2020-08" db="EMBL/GenBank/DDBJ databases">
        <title>Genome public.</title>
        <authorList>
            <person name="Liu C."/>
            <person name="Sun Q."/>
        </authorList>
    </citation>
    <scope>NUCLEOTIDE SEQUENCE [LARGE SCALE GENOMIC DNA]</scope>
    <source>
        <strain evidence="1 2">NSJ-43</strain>
    </source>
</reference>
<evidence type="ECO:0000313" key="2">
    <source>
        <dbReference type="Proteomes" id="UP000628463"/>
    </source>
</evidence>
<dbReference type="SUPFAM" id="SSF56784">
    <property type="entry name" value="HAD-like"/>
    <property type="match status" value="1"/>
</dbReference>
<dbReference type="RefSeq" id="WP_186836165.1">
    <property type="nucleotide sequence ID" value="NZ_JACOPD010000002.1"/>
</dbReference>
<proteinExistence type="predicted"/>
<comment type="caution">
    <text evidence="1">The sequence shown here is derived from an EMBL/GenBank/DDBJ whole genome shotgun (WGS) entry which is preliminary data.</text>
</comment>
<dbReference type="Proteomes" id="UP000628463">
    <property type="component" value="Unassembled WGS sequence"/>
</dbReference>
<gene>
    <name evidence="1" type="ORF">H8S01_03240</name>
</gene>
<dbReference type="NCBIfam" id="TIGR01509">
    <property type="entry name" value="HAD-SF-IA-v3"/>
    <property type="match status" value="1"/>
</dbReference>
<name>A0ABR7FXQ3_9FIRM</name>
<dbReference type="InterPro" id="IPR006439">
    <property type="entry name" value="HAD-SF_hydro_IA"/>
</dbReference>
<dbReference type="PANTHER" id="PTHR18901:SF38">
    <property type="entry name" value="PSEUDOURIDINE-5'-PHOSPHATASE"/>
    <property type="match status" value="1"/>
</dbReference>
<dbReference type="Gene3D" id="1.10.150.240">
    <property type="entry name" value="Putative phosphatase, domain 2"/>
    <property type="match status" value="1"/>
</dbReference>
<dbReference type="InterPro" id="IPR023198">
    <property type="entry name" value="PGP-like_dom2"/>
</dbReference>
<dbReference type="SFLD" id="SFLDS00003">
    <property type="entry name" value="Haloacid_Dehalogenase"/>
    <property type="match status" value="1"/>
</dbReference>
<keyword evidence="2" id="KW-1185">Reference proteome</keyword>
<dbReference type="Pfam" id="PF00702">
    <property type="entry name" value="Hydrolase"/>
    <property type="match status" value="1"/>
</dbReference>
<protein>
    <submittedName>
        <fullName evidence="1">HAD family phosphatase</fullName>
    </submittedName>
</protein>
<dbReference type="SFLD" id="SFLDG01129">
    <property type="entry name" value="C1.5:_HAD__Beta-PGM__Phosphata"/>
    <property type="match status" value="1"/>
</dbReference>
<dbReference type="PANTHER" id="PTHR18901">
    <property type="entry name" value="2-DEOXYGLUCOSE-6-PHOSPHATE PHOSPHATASE 2"/>
    <property type="match status" value="1"/>
</dbReference>
<dbReference type="CDD" id="cd07505">
    <property type="entry name" value="HAD_BPGM-like"/>
    <property type="match status" value="1"/>
</dbReference>
<evidence type="ECO:0000313" key="1">
    <source>
        <dbReference type="EMBL" id="MBC5679977.1"/>
    </source>
</evidence>